<dbReference type="Gene3D" id="3.40.50.1820">
    <property type="entry name" value="alpha/beta hydrolase"/>
    <property type="match status" value="1"/>
</dbReference>
<sequence>MHYFEGLNRVPGLPNGRAAYSDRMAYVGAELSRLVYEPFTPDANLTALLHRLRRADTESARRQVLAEWSARLQSNHCGLEAGIRDTLLRHHFKPISFYDMSETQALLAKMDLAGQPVLVLCFRGTEMNAWDIVTDLKFSLEPYGAQGRVHRGFREAFERVRERIEADLHQHGQKPLFIFGHSLGGALAQICTRELNHRGNGATYVYGAPRTGDRAYFEKVKTPIYRLEIGGDPVPLVPFGHGLGPLLTLLRLIPLNGTLQLARWLRRRLLGYSHTGFRVFIRHAPNVPDEHNLGFRNMQVSFSGNVFWRVQHILRAWLSACPNAREIAAFHSIRLYSEMLRAHMLRRNIDDLLPEANEKLPNRAIARSSRTTIEESEPA</sequence>
<dbReference type="PANTHER" id="PTHR45856:SF24">
    <property type="entry name" value="FUNGAL LIPASE-LIKE DOMAIN-CONTAINING PROTEIN"/>
    <property type="match status" value="1"/>
</dbReference>
<protein>
    <submittedName>
        <fullName evidence="2">Lipase (Class 3)</fullName>
    </submittedName>
</protein>
<dbReference type="RefSeq" id="WP_069947072.1">
    <property type="nucleotide sequence ID" value="NZ_CP014143.1"/>
</dbReference>
<proteinExistence type="predicted"/>
<keyword evidence="3" id="KW-1185">Reference proteome</keyword>
<dbReference type="InterPro" id="IPR051218">
    <property type="entry name" value="Sec_MonoDiacylglyc_Lipase"/>
</dbReference>
<name>A0A1C9W771_9GAMM</name>
<dbReference type="GO" id="GO:0006629">
    <property type="term" value="P:lipid metabolic process"/>
    <property type="evidence" value="ECO:0007669"/>
    <property type="project" value="InterPro"/>
</dbReference>
<dbReference type="Pfam" id="PF01764">
    <property type="entry name" value="Lipase_3"/>
    <property type="match status" value="1"/>
</dbReference>
<gene>
    <name evidence="2" type="ORF">AUP74_01562</name>
</gene>
<dbReference type="PANTHER" id="PTHR45856">
    <property type="entry name" value="ALPHA/BETA-HYDROLASES SUPERFAMILY PROTEIN"/>
    <property type="match status" value="1"/>
</dbReference>
<dbReference type="PATRIC" id="fig|1769779.3.peg.1560"/>
<dbReference type="InterPro" id="IPR002921">
    <property type="entry name" value="Fungal_lipase-type"/>
</dbReference>
<reference evidence="3" key="1">
    <citation type="submission" date="2016-01" db="EMBL/GenBank/DDBJ databases">
        <title>Complete genome sequence of Microbulbifer sp. CCB-MM1, a halophile isolated from Matang Mangrove Forest, Perak.</title>
        <authorList>
            <person name="Moh T.H."/>
            <person name="Dinesh B."/>
            <person name="Lau N.-S."/>
            <person name="Go F."/>
            <person name="Alexander Chong S.-C."/>
        </authorList>
    </citation>
    <scope>NUCLEOTIDE SEQUENCE [LARGE SCALE GENOMIC DNA]</scope>
    <source>
        <strain evidence="3">CCB-MM1</strain>
    </source>
</reference>
<dbReference type="OrthoDB" id="5522031at2"/>
<organism evidence="2 3">
    <name type="scientific">Microbulbifer aggregans</name>
    <dbReference type="NCBI Taxonomy" id="1769779"/>
    <lineage>
        <taxon>Bacteria</taxon>
        <taxon>Pseudomonadati</taxon>
        <taxon>Pseudomonadota</taxon>
        <taxon>Gammaproteobacteria</taxon>
        <taxon>Cellvibrionales</taxon>
        <taxon>Microbulbiferaceae</taxon>
        <taxon>Microbulbifer</taxon>
    </lineage>
</organism>
<evidence type="ECO:0000313" key="3">
    <source>
        <dbReference type="Proteomes" id="UP000095672"/>
    </source>
</evidence>
<dbReference type="KEGG" id="micc:AUP74_01562"/>
<dbReference type="STRING" id="1769779.AUP74_01562"/>
<evidence type="ECO:0000313" key="2">
    <source>
        <dbReference type="EMBL" id="AOS96997.1"/>
    </source>
</evidence>
<dbReference type="CDD" id="cd00519">
    <property type="entry name" value="Lipase_3"/>
    <property type="match status" value="1"/>
</dbReference>
<feature type="domain" description="Fungal lipase-type" evidence="1">
    <location>
        <begin position="119"/>
        <end position="239"/>
    </location>
</feature>
<dbReference type="Proteomes" id="UP000095672">
    <property type="component" value="Chromosome"/>
</dbReference>
<dbReference type="EMBL" id="CP014143">
    <property type="protein sequence ID" value="AOS96997.1"/>
    <property type="molecule type" value="Genomic_DNA"/>
</dbReference>
<accession>A0A1C9W771</accession>
<dbReference type="InterPro" id="IPR029058">
    <property type="entry name" value="AB_hydrolase_fold"/>
</dbReference>
<dbReference type="SUPFAM" id="SSF53474">
    <property type="entry name" value="alpha/beta-Hydrolases"/>
    <property type="match status" value="1"/>
</dbReference>
<evidence type="ECO:0000259" key="1">
    <source>
        <dbReference type="Pfam" id="PF01764"/>
    </source>
</evidence>
<dbReference type="AlphaFoldDB" id="A0A1C9W771"/>